<dbReference type="EMBL" id="KN819337">
    <property type="protein sequence ID" value="KIJ15430.1"/>
    <property type="molecule type" value="Genomic_DNA"/>
</dbReference>
<dbReference type="Proteomes" id="UP000053647">
    <property type="component" value="Unassembled WGS sequence"/>
</dbReference>
<evidence type="ECO:0000313" key="2">
    <source>
        <dbReference type="Proteomes" id="UP000053647"/>
    </source>
</evidence>
<keyword evidence="2" id="KW-1185">Reference proteome</keyword>
<dbReference type="OrthoDB" id="541052at2759"/>
<keyword evidence="1" id="KW-0808">Transferase</keyword>
<sequence length="158" mass="17752">MRISFKRWNKVSRLPRIQEAGWIQAQPPDSPAHFASILHDGQQIIRTQDLSRISPSYHGPLHAPVHAHLTRQSLSHKAGPFPQHTLVPRFSLCDTAPPRYPSQCRSWTSGAGAEAEGDVPWDMDVDGRLDRWGSTTGVEASLSSAWIHQSLLVCPRWY</sequence>
<protein>
    <submittedName>
        <fullName evidence="1">Glycosyltransferase family 90 protein</fullName>
    </submittedName>
</protein>
<dbReference type="HOGENOM" id="CLU_1669940_0_0_1"/>
<dbReference type="AlphaFoldDB" id="A0A0C9TI88"/>
<accession>A0A0C9TI88</accession>
<gene>
    <name evidence="1" type="ORF">PAXINDRAFT_169261</name>
</gene>
<reference evidence="2" key="2">
    <citation type="submission" date="2015-01" db="EMBL/GenBank/DDBJ databases">
        <title>Evolutionary Origins and Diversification of the Mycorrhizal Mutualists.</title>
        <authorList>
            <consortium name="DOE Joint Genome Institute"/>
            <consortium name="Mycorrhizal Genomics Consortium"/>
            <person name="Kohler A."/>
            <person name="Kuo A."/>
            <person name="Nagy L.G."/>
            <person name="Floudas D."/>
            <person name="Copeland A."/>
            <person name="Barry K.W."/>
            <person name="Cichocki N."/>
            <person name="Veneault-Fourrey C."/>
            <person name="LaButti K."/>
            <person name="Lindquist E.A."/>
            <person name="Lipzen A."/>
            <person name="Lundell T."/>
            <person name="Morin E."/>
            <person name="Murat C."/>
            <person name="Riley R."/>
            <person name="Ohm R."/>
            <person name="Sun H."/>
            <person name="Tunlid A."/>
            <person name="Henrissat B."/>
            <person name="Grigoriev I.V."/>
            <person name="Hibbett D.S."/>
            <person name="Martin F."/>
        </authorList>
    </citation>
    <scope>NUCLEOTIDE SEQUENCE [LARGE SCALE GENOMIC DNA]</scope>
    <source>
        <strain evidence="2">ATCC 200175</strain>
    </source>
</reference>
<evidence type="ECO:0000313" key="1">
    <source>
        <dbReference type="EMBL" id="KIJ15430.1"/>
    </source>
</evidence>
<proteinExistence type="predicted"/>
<name>A0A0C9TI88_PAXIN</name>
<dbReference type="GO" id="GO:0016740">
    <property type="term" value="F:transferase activity"/>
    <property type="evidence" value="ECO:0007669"/>
    <property type="project" value="UniProtKB-KW"/>
</dbReference>
<reference evidence="1 2" key="1">
    <citation type="submission" date="2014-06" db="EMBL/GenBank/DDBJ databases">
        <authorList>
            <consortium name="DOE Joint Genome Institute"/>
            <person name="Kuo A."/>
            <person name="Kohler A."/>
            <person name="Nagy L.G."/>
            <person name="Floudas D."/>
            <person name="Copeland A."/>
            <person name="Barry K.W."/>
            <person name="Cichocki N."/>
            <person name="Veneault-Fourrey C."/>
            <person name="LaButti K."/>
            <person name="Lindquist E.A."/>
            <person name="Lipzen A."/>
            <person name="Lundell T."/>
            <person name="Morin E."/>
            <person name="Murat C."/>
            <person name="Sun H."/>
            <person name="Tunlid A."/>
            <person name="Henrissat B."/>
            <person name="Grigoriev I.V."/>
            <person name="Hibbett D.S."/>
            <person name="Martin F."/>
            <person name="Nordberg H.P."/>
            <person name="Cantor M.N."/>
            <person name="Hua S.X."/>
        </authorList>
    </citation>
    <scope>NUCLEOTIDE SEQUENCE [LARGE SCALE GENOMIC DNA]</scope>
    <source>
        <strain evidence="1 2">ATCC 200175</strain>
    </source>
</reference>
<organism evidence="1 2">
    <name type="scientific">Paxillus involutus ATCC 200175</name>
    <dbReference type="NCBI Taxonomy" id="664439"/>
    <lineage>
        <taxon>Eukaryota</taxon>
        <taxon>Fungi</taxon>
        <taxon>Dikarya</taxon>
        <taxon>Basidiomycota</taxon>
        <taxon>Agaricomycotina</taxon>
        <taxon>Agaricomycetes</taxon>
        <taxon>Agaricomycetidae</taxon>
        <taxon>Boletales</taxon>
        <taxon>Paxilineae</taxon>
        <taxon>Paxillaceae</taxon>
        <taxon>Paxillus</taxon>
    </lineage>
</organism>